<sequence>MDITVVGHQSAECISHIISLTVPRDACKSSLVCHVFKSAADSDSVGEFLW</sequence>
<dbReference type="EMBL" id="KK785111">
    <property type="protein sequence ID" value="KDO49392.1"/>
    <property type="molecule type" value="Genomic_DNA"/>
</dbReference>
<reference evidence="1 2" key="1">
    <citation type="submission" date="2014-04" db="EMBL/GenBank/DDBJ databases">
        <authorList>
            <consortium name="International Citrus Genome Consortium"/>
            <person name="Gmitter F."/>
            <person name="Chen C."/>
            <person name="Farmerie W."/>
            <person name="Harkins T."/>
            <person name="Desany B."/>
            <person name="Mohiuddin M."/>
            <person name="Kodira C."/>
            <person name="Borodovsky M."/>
            <person name="Lomsadze A."/>
            <person name="Burns P."/>
            <person name="Jenkins J."/>
            <person name="Prochnik S."/>
            <person name="Shu S."/>
            <person name="Chapman J."/>
            <person name="Pitluck S."/>
            <person name="Schmutz J."/>
            <person name="Rokhsar D."/>
        </authorList>
    </citation>
    <scope>NUCLEOTIDE SEQUENCE</scope>
</reference>
<gene>
    <name evidence="1" type="ORF">CISIN_1g035450mg</name>
</gene>
<evidence type="ECO:0000313" key="1">
    <source>
        <dbReference type="EMBL" id="KDO49392.1"/>
    </source>
</evidence>
<protein>
    <submittedName>
        <fullName evidence="1">Uncharacterized protein</fullName>
    </submittedName>
</protein>
<evidence type="ECO:0000313" key="2">
    <source>
        <dbReference type="Proteomes" id="UP000027120"/>
    </source>
</evidence>
<dbReference type="CDD" id="cd22162">
    <property type="entry name" value="F-box_AtSKIP3-like"/>
    <property type="match status" value="1"/>
</dbReference>
<dbReference type="SUPFAM" id="SSF81383">
    <property type="entry name" value="F-box domain"/>
    <property type="match status" value="1"/>
</dbReference>
<name>A0A067EDU2_CITSI</name>
<dbReference type="Proteomes" id="UP000027120">
    <property type="component" value="Unassembled WGS sequence"/>
</dbReference>
<accession>A0A067EDU2</accession>
<dbReference type="AlphaFoldDB" id="A0A067EDU2"/>
<dbReference type="InterPro" id="IPR036047">
    <property type="entry name" value="F-box-like_dom_sf"/>
</dbReference>
<keyword evidence="2" id="KW-1185">Reference proteome</keyword>
<organism evidence="1 2">
    <name type="scientific">Citrus sinensis</name>
    <name type="common">Sweet orange</name>
    <name type="synonym">Citrus aurantium var. sinensis</name>
    <dbReference type="NCBI Taxonomy" id="2711"/>
    <lineage>
        <taxon>Eukaryota</taxon>
        <taxon>Viridiplantae</taxon>
        <taxon>Streptophyta</taxon>
        <taxon>Embryophyta</taxon>
        <taxon>Tracheophyta</taxon>
        <taxon>Spermatophyta</taxon>
        <taxon>Magnoliopsida</taxon>
        <taxon>eudicotyledons</taxon>
        <taxon>Gunneridae</taxon>
        <taxon>Pentapetalae</taxon>
        <taxon>rosids</taxon>
        <taxon>malvids</taxon>
        <taxon>Sapindales</taxon>
        <taxon>Rutaceae</taxon>
        <taxon>Aurantioideae</taxon>
        <taxon>Citrus</taxon>
    </lineage>
</organism>
<proteinExistence type="predicted"/>